<dbReference type="Gene3D" id="3.50.50.60">
    <property type="entry name" value="FAD/NAD(P)-binding domain"/>
    <property type="match status" value="1"/>
</dbReference>
<dbReference type="PANTHER" id="PTHR42877:SF4">
    <property type="entry name" value="FAD_NAD(P)-BINDING DOMAIN-CONTAINING PROTEIN-RELATED"/>
    <property type="match status" value="1"/>
</dbReference>
<sequence>MSTELFDVVIVGAGFGGMGAAIELKKLGYDNIVLLEREDDLGGTWHVNRYPGLAVDIPSTTYSYWFEPNPHWTRLFATGSELKRYAEHVADKYDVRRHMRFNTTVEGARWDDEAQRWQVSLADGATLSARYLITATGFLSQPHTPDIPGIAGFQGKVVHTTAWDDSYDFAGRRVGLIGTGATAVQLIPELAKTVADLTVYQRTPIWVAPKLDFNISPFIQRIFARVPLTQRAVRWVTDNMLGFMTFVGVLNFPYFRRLSVAAMDLCKIHRFVQIRDKELRAKLTPSYDIGCKRPSWSNDYYRSFTKPNVHLETAGIERIEPDGIVGCDGRKTEIATVVL</sequence>
<dbReference type="AlphaFoldDB" id="A0A7K3LAT0"/>
<organism evidence="1 2">
    <name type="scientific">Mycolicibacter kumamotonensis</name>
    <dbReference type="NCBI Taxonomy" id="354243"/>
    <lineage>
        <taxon>Bacteria</taxon>
        <taxon>Bacillati</taxon>
        <taxon>Actinomycetota</taxon>
        <taxon>Actinomycetes</taxon>
        <taxon>Mycobacteriales</taxon>
        <taxon>Mycobacteriaceae</taxon>
        <taxon>Mycolicibacter</taxon>
    </lineage>
</organism>
<protein>
    <submittedName>
        <fullName evidence="1">NAD(P)/FAD-dependent oxidoreductase</fullName>
    </submittedName>
</protein>
<dbReference type="EMBL" id="JAACYR010000027">
    <property type="protein sequence ID" value="NDJ89475.1"/>
    <property type="molecule type" value="Genomic_DNA"/>
</dbReference>
<dbReference type="SUPFAM" id="SSF51905">
    <property type="entry name" value="FAD/NAD(P)-binding domain"/>
    <property type="match status" value="1"/>
</dbReference>
<feature type="non-terminal residue" evidence="1">
    <location>
        <position position="339"/>
    </location>
</feature>
<dbReference type="PRINTS" id="PR00411">
    <property type="entry name" value="PNDRDTASEI"/>
</dbReference>
<proteinExistence type="predicted"/>
<evidence type="ECO:0000313" key="1">
    <source>
        <dbReference type="EMBL" id="NDJ89475.1"/>
    </source>
</evidence>
<dbReference type="PANTHER" id="PTHR42877">
    <property type="entry name" value="L-ORNITHINE N(5)-MONOOXYGENASE-RELATED"/>
    <property type="match status" value="1"/>
</dbReference>
<dbReference type="Proteomes" id="UP000466523">
    <property type="component" value="Unassembled WGS sequence"/>
</dbReference>
<dbReference type="InterPro" id="IPR036188">
    <property type="entry name" value="FAD/NAD-bd_sf"/>
</dbReference>
<evidence type="ECO:0000313" key="2">
    <source>
        <dbReference type="Proteomes" id="UP000466523"/>
    </source>
</evidence>
<comment type="caution">
    <text evidence="1">The sequence shown here is derived from an EMBL/GenBank/DDBJ whole genome shotgun (WGS) entry which is preliminary data.</text>
</comment>
<dbReference type="InterPro" id="IPR051209">
    <property type="entry name" value="FAD-bind_Monooxygenase_sf"/>
</dbReference>
<dbReference type="RefSeq" id="WP_162112258.1">
    <property type="nucleotide sequence ID" value="NZ_JAACYR010000027.1"/>
</dbReference>
<name>A0A7K3LAT0_9MYCO</name>
<reference evidence="1 2" key="1">
    <citation type="submission" date="2020-01" db="EMBL/GenBank/DDBJ databases">
        <authorList>
            <person name="Sanchez-Estrada R."/>
            <person name="Gonzalez-Y-Merchand J.A."/>
            <person name="Rivera-Gutierrez S."/>
        </authorList>
    </citation>
    <scope>NUCLEOTIDE SEQUENCE [LARGE SCALE GENOMIC DNA]</scope>
    <source>
        <strain evidence="1 2">CST 7247</strain>
    </source>
</reference>
<gene>
    <name evidence="1" type="ORF">GWR20_09925</name>
</gene>
<accession>A0A7K3LAT0</accession>
<dbReference type="Pfam" id="PF13738">
    <property type="entry name" value="Pyr_redox_3"/>
    <property type="match status" value="1"/>
</dbReference>